<gene>
    <name evidence="1" type="ORF">ACCAA_10081</name>
</gene>
<sequence>MGGALAKAIVYSLRRWLACVWLTDTLEKLPSWPNSRHRRVVASQTIRVIVRTQRWVR</sequence>
<name>A0A1A8XD41_9PROT</name>
<accession>A0A1A8XD41</accession>
<evidence type="ECO:0000313" key="2">
    <source>
        <dbReference type="Proteomes" id="UP000199169"/>
    </source>
</evidence>
<evidence type="ECO:0000313" key="1">
    <source>
        <dbReference type="EMBL" id="SBT03129.1"/>
    </source>
</evidence>
<keyword evidence="2" id="KW-1185">Reference proteome</keyword>
<organism evidence="1 2">
    <name type="scientific">Candidatus Accumulibacter aalborgensis</name>
    <dbReference type="NCBI Taxonomy" id="1860102"/>
    <lineage>
        <taxon>Bacteria</taxon>
        <taxon>Pseudomonadati</taxon>
        <taxon>Pseudomonadota</taxon>
        <taxon>Betaproteobacteria</taxon>
        <taxon>Candidatus Accumulibacter</taxon>
    </lineage>
</organism>
<evidence type="ECO:0008006" key="3">
    <source>
        <dbReference type="Google" id="ProtNLM"/>
    </source>
</evidence>
<protein>
    <recommendedName>
        <fullName evidence="3">Transposase</fullName>
    </recommendedName>
</protein>
<reference evidence="1 2" key="1">
    <citation type="submission" date="2016-06" db="EMBL/GenBank/DDBJ databases">
        <authorList>
            <person name="Kjaerup R.B."/>
            <person name="Dalgaard T.S."/>
            <person name="Juul-Madsen H.R."/>
        </authorList>
    </citation>
    <scope>NUCLEOTIDE SEQUENCE [LARGE SCALE GENOMIC DNA]</scope>
    <source>
        <strain evidence="1">3</strain>
    </source>
</reference>
<dbReference type="Proteomes" id="UP000199169">
    <property type="component" value="Unassembled WGS sequence"/>
</dbReference>
<proteinExistence type="predicted"/>
<dbReference type="AlphaFoldDB" id="A0A1A8XD41"/>
<dbReference type="EMBL" id="FLQX01000001">
    <property type="protein sequence ID" value="SBT03129.1"/>
    <property type="molecule type" value="Genomic_DNA"/>
</dbReference>